<reference evidence="9 10" key="1">
    <citation type="journal article" date="2015" name="Proc. Natl. Acad. Sci. U.S.A.">
        <title>The resurrection genome of Boea hygrometrica: A blueprint for survival of dehydration.</title>
        <authorList>
            <person name="Xiao L."/>
            <person name="Yang G."/>
            <person name="Zhang L."/>
            <person name="Yang X."/>
            <person name="Zhao S."/>
            <person name="Ji Z."/>
            <person name="Zhou Q."/>
            <person name="Hu M."/>
            <person name="Wang Y."/>
            <person name="Chen M."/>
            <person name="Xu Y."/>
            <person name="Jin H."/>
            <person name="Xiao X."/>
            <person name="Hu G."/>
            <person name="Bao F."/>
            <person name="Hu Y."/>
            <person name="Wan P."/>
            <person name="Li L."/>
            <person name="Deng X."/>
            <person name="Kuang T."/>
            <person name="Xiang C."/>
            <person name="Zhu J.K."/>
            <person name="Oliver M.J."/>
            <person name="He Y."/>
        </authorList>
    </citation>
    <scope>NUCLEOTIDE SEQUENCE [LARGE SCALE GENOMIC DNA]</scope>
    <source>
        <strain evidence="10">cv. XS01</strain>
    </source>
</reference>
<sequence length="247" mass="28297">MLRNRGHDIMVLWQGDAGGIKINDVEYNLLQVHWHTPSEHTVNGTRFDMELHLVHNNSRGDIAVVGILYKLGRHDTFLQNFVNNLKSVTEEGIGLGVVDPWRIKFGGRKYFSYLGSLTVPPCTEGVLWTVLEKARTVSKDQLIALRDAVHDGFEWNSRPTQELKGRKERLAKLEANLSGNKDSGEKELLKLVDELQSKLEDMKHEHVVDKKEVMQEVMQLRAENEKLQYRIIHLVRALKDADSKLTL</sequence>
<dbReference type="EMBL" id="KV001976">
    <property type="protein sequence ID" value="KZV38322.1"/>
    <property type="molecule type" value="Genomic_DNA"/>
</dbReference>
<protein>
    <recommendedName>
        <fullName evidence="2 6">Carbonic anhydrase</fullName>
        <ecNumber evidence="2 6">4.2.1.1</ecNumber>
    </recommendedName>
</protein>
<evidence type="ECO:0000259" key="8">
    <source>
        <dbReference type="PROSITE" id="PS51144"/>
    </source>
</evidence>
<dbReference type="InterPro" id="IPR023561">
    <property type="entry name" value="Carbonic_anhydrase_a-class"/>
</dbReference>
<evidence type="ECO:0000256" key="3">
    <source>
        <dbReference type="ARBA" id="ARBA00022723"/>
    </source>
</evidence>
<evidence type="ECO:0000313" key="10">
    <source>
        <dbReference type="Proteomes" id="UP000250235"/>
    </source>
</evidence>
<evidence type="ECO:0000256" key="2">
    <source>
        <dbReference type="ARBA" id="ARBA00012925"/>
    </source>
</evidence>
<feature type="coiled-coil region" evidence="7">
    <location>
        <begin position="185"/>
        <end position="230"/>
    </location>
</feature>
<comment type="catalytic activity">
    <reaction evidence="6">
        <text>hydrogencarbonate + H(+) = CO2 + H2O</text>
        <dbReference type="Rhea" id="RHEA:10748"/>
        <dbReference type="ChEBI" id="CHEBI:15377"/>
        <dbReference type="ChEBI" id="CHEBI:15378"/>
        <dbReference type="ChEBI" id="CHEBI:16526"/>
        <dbReference type="ChEBI" id="CHEBI:17544"/>
        <dbReference type="EC" id="4.2.1.1"/>
    </reaction>
</comment>
<dbReference type="GO" id="GO:0006730">
    <property type="term" value="P:one-carbon metabolic process"/>
    <property type="evidence" value="ECO:0007669"/>
    <property type="project" value="TreeGrafter"/>
</dbReference>
<keyword evidence="3 6" id="KW-0479">Metal-binding</keyword>
<organism evidence="9 10">
    <name type="scientific">Dorcoceras hygrometricum</name>
    <dbReference type="NCBI Taxonomy" id="472368"/>
    <lineage>
        <taxon>Eukaryota</taxon>
        <taxon>Viridiplantae</taxon>
        <taxon>Streptophyta</taxon>
        <taxon>Embryophyta</taxon>
        <taxon>Tracheophyta</taxon>
        <taxon>Spermatophyta</taxon>
        <taxon>Magnoliopsida</taxon>
        <taxon>eudicotyledons</taxon>
        <taxon>Gunneridae</taxon>
        <taxon>Pentapetalae</taxon>
        <taxon>asterids</taxon>
        <taxon>lamiids</taxon>
        <taxon>Lamiales</taxon>
        <taxon>Gesneriaceae</taxon>
        <taxon>Didymocarpoideae</taxon>
        <taxon>Trichosporeae</taxon>
        <taxon>Loxocarpinae</taxon>
        <taxon>Dorcoceras</taxon>
    </lineage>
</organism>
<proteinExistence type="inferred from homology"/>
<comment type="cofactor">
    <cofactor evidence="1 6">
        <name>Zn(2+)</name>
        <dbReference type="ChEBI" id="CHEBI:29105"/>
    </cofactor>
</comment>
<dbReference type="InterPro" id="IPR041891">
    <property type="entry name" value="Alpha_CA_prokaryot-like"/>
</dbReference>
<accession>A0A2Z7BUJ8</accession>
<dbReference type="PANTHER" id="PTHR18952:SF271">
    <property type="entry name" value="ALPHA CARBONIC ANHYDRASE 4-RELATED"/>
    <property type="match status" value="1"/>
</dbReference>
<dbReference type="SMART" id="SM01057">
    <property type="entry name" value="Carb_anhydrase"/>
    <property type="match status" value="1"/>
</dbReference>
<evidence type="ECO:0000256" key="6">
    <source>
        <dbReference type="RuleBase" id="RU367011"/>
    </source>
</evidence>
<keyword evidence="5 6" id="KW-0456">Lyase</keyword>
<keyword evidence="7" id="KW-0175">Coiled coil</keyword>
<dbReference type="OrthoDB" id="429145at2759"/>
<dbReference type="SUPFAM" id="SSF51069">
    <property type="entry name" value="Carbonic anhydrase"/>
    <property type="match status" value="1"/>
</dbReference>
<dbReference type="InterPro" id="IPR018338">
    <property type="entry name" value="Carbonic_anhydrase_a-class_CS"/>
</dbReference>
<keyword evidence="4 6" id="KW-0862">Zinc</keyword>
<dbReference type="PROSITE" id="PS00162">
    <property type="entry name" value="ALPHA_CA_1"/>
    <property type="match status" value="1"/>
</dbReference>
<dbReference type="PANTHER" id="PTHR18952">
    <property type="entry name" value="CARBONIC ANHYDRASE"/>
    <property type="match status" value="1"/>
</dbReference>
<evidence type="ECO:0000256" key="1">
    <source>
        <dbReference type="ARBA" id="ARBA00001947"/>
    </source>
</evidence>
<dbReference type="Proteomes" id="UP000250235">
    <property type="component" value="Unassembled WGS sequence"/>
</dbReference>
<dbReference type="AlphaFoldDB" id="A0A2Z7BUJ8"/>
<dbReference type="PROSITE" id="PS51144">
    <property type="entry name" value="ALPHA_CA_2"/>
    <property type="match status" value="1"/>
</dbReference>
<dbReference type="GO" id="GO:0004089">
    <property type="term" value="F:carbonate dehydratase activity"/>
    <property type="evidence" value="ECO:0007669"/>
    <property type="project" value="UniProtKB-UniRule"/>
</dbReference>
<comment type="function">
    <text evidence="6">Reversible hydration of carbon dioxide.</text>
</comment>
<keyword evidence="10" id="KW-1185">Reference proteome</keyword>
<evidence type="ECO:0000256" key="5">
    <source>
        <dbReference type="ARBA" id="ARBA00023239"/>
    </source>
</evidence>
<dbReference type="EC" id="4.2.1.1" evidence="2 6"/>
<dbReference type="CDD" id="cd03124">
    <property type="entry name" value="alpha_CA_prokaryotic_like"/>
    <property type="match status" value="1"/>
</dbReference>
<gene>
    <name evidence="9" type="ORF">F511_25809</name>
</gene>
<dbReference type="Gene3D" id="3.10.200.10">
    <property type="entry name" value="Alpha carbonic anhydrase"/>
    <property type="match status" value="1"/>
</dbReference>
<comment type="similarity">
    <text evidence="6">Belongs to the alpha-carbonic anhydrase family.</text>
</comment>
<evidence type="ECO:0000256" key="7">
    <source>
        <dbReference type="SAM" id="Coils"/>
    </source>
</evidence>
<feature type="domain" description="Alpha-carbonic anhydrase" evidence="8">
    <location>
        <begin position="1"/>
        <end position="172"/>
    </location>
</feature>
<evidence type="ECO:0000313" key="9">
    <source>
        <dbReference type="EMBL" id="KZV38322.1"/>
    </source>
</evidence>
<dbReference type="InterPro" id="IPR036398">
    <property type="entry name" value="CA_dom_sf"/>
</dbReference>
<name>A0A2Z7BUJ8_9LAMI</name>
<dbReference type="GO" id="GO:0008270">
    <property type="term" value="F:zinc ion binding"/>
    <property type="evidence" value="ECO:0007669"/>
    <property type="project" value="UniProtKB-UniRule"/>
</dbReference>
<dbReference type="Pfam" id="PF00194">
    <property type="entry name" value="Carb_anhydrase"/>
    <property type="match status" value="1"/>
</dbReference>
<evidence type="ECO:0000256" key="4">
    <source>
        <dbReference type="ARBA" id="ARBA00022833"/>
    </source>
</evidence>
<dbReference type="InterPro" id="IPR001148">
    <property type="entry name" value="CA_dom"/>
</dbReference>